<dbReference type="EMBL" id="CAJNRD030000633">
    <property type="protein sequence ID" value="CAG5071958.1"/>
    <property type="molecule type" value="Genomic_DNA"/>
</dbReference>
<feature type="compositionally biased region" description="Polar residues" evidence="1">
    <location>
        <begin position="112"/>
        <end position="135"/>
    </location>
</feature>
<accession>A0A8J2E9R0</accession>
<proteinExistence type="predicted"/>
<sequence length="145" mass="16372">MKSGPKNFEQVLTSLANNYLPTSQTPGDPQSRLDAALARILNETSRYLFFKNKHHEGNSTVEKKIENTEVSPEITDFSDINENQEISSIVINNSNIEQNKSYKASDIRYMRSNDSSGNSQNYLSLTNSTLQNGGNKKQLYKNSFK</sequence>
<dbReference type="AlphaFoldDB" id="A0A8J2E9R0"/>
<reference evidence="2" key="1">
    <citation type="submission" date="2021-04" db="EMBL/GenBank/DDBJ databases">
        <authorList>
            <person name="Chebbi M.A.C M."/>
        </authorList>
    </citation>
    <scope>NUCLEOTIDE SEQUENCE</scope>
</reference>
<feature type="region of interest" description="Disordered" evidence="1">
    <location>
        <begin position="111"/>
        <end position="145"/>
    </location>
</feature>
<dbReference type="Proteomes" id="UP000786811">
    <property type="component" value="Unassembled WGS sequence"/>
</dbReference>
<gene>
    <name evidence="2" type="ORF">HICCMSTLAB_LOCUS107</name>
</gene>
<keyword evidence="3" id="KW-1185">Reference proteome</keyword>
<evidence type="ECO:0000256" key="1">
    <source>
        <dbReference type="SAM" id="MobiDB-lite"/>
    </source>
</evidence>
<name>A0A8J2E9R0_COTCN</name>
<protein>
    <submittedName>
        <fullName evidence="2">Uncharacterized protein</fullName>
    </submittedName>
</protein>
<evidence type="ECO:0000313" key="2">
    <source>
        <dbReference type="EMBL" id="CAG5071958.1"/>
    </source>
</evidence>
<comment type="caution">
    <text evidence="2">The sequence shown here is derived from an EMBL/GenBank/DDBJ whole genome shotgun (WGS) entry which is preliminary data.</text>
</comment>
<evidence type="ECO:0000313" key="3">
    <source>
        <dbReference type="Proteomes" id="UP000786811"/>
    </source>
</evidence>
<organism evidence="2 3">
    <name type="scientific">Cotesia congregata</name>
    <name type="common">Parasitoid wasp</name>
    <name type="synonym">Apanteles congregatus</name>
    <dbReference type="NCBI Taxonomy" id="51543"/>
    <lineage>
        <taxon>Eukaryota</taxon>
        <taxon>Metazoa</taxon>
        <taxon>Ecdysozoa</taxon>
        <taxon>Arthropoda</taxon>
        <taxon>Hexapoda</taxon>
        <taxon>Insecta</taxon>
        <taxon>Pterygota</taxon>
        <taxon>Neoptera</taxon>
        <taxon>Endopterygota</taxon>
        <taxon>Hymenoptera</taxon>
        <taxon>Apocrita</taxon>
        <taxon>Ichneumonoidea</taxon>
        <taxon>Braconidae</taxon>
        <taxon>Microgastrinae</taxon>
        <taxon>Cotesia</taxon>
    </lineage>
</organism>